<comment type="caution">
    <text evidence="1">The sequence shown here is derived from an EMBL/GenBank/DDBJ whole genome shotgun (WGS) entry which is preliminary data.</text>
</comment>
<dbReference type="AlphaFoldDB" id="A0A158JZ23"/>
<accession>A0A158JZ23</accession>
<sequence>MHATPYFSTDSAHQTLFADPASRASLGLIVLDGMVRKEKTGGTGNGSAAIALLDYIASVLPTVPVIVLVSVRIEGLDGRVLNRDNVTSLDLAQTNFDEALVRALSSVANVRQAPGPRARGPRRANQRIAVKIGEFKADYTVWQGKKVHNETYPYRNLQDLQQLLEGITAFSPALGGRPLAPNTSAVRS</sequence>
<protein>
    <submittedName>
        <fullName evidence="1">Uncharacterized protein</fullName>
    </submittedName>
</protein>
<evidence type="ECO:0000313" key="1">
    <source>
        <dbReference type="EMBL" id="SAL74078.1"/>
    </source>
</evidence>
<name>A0A158JZ23_9BURK</name>
<keyword evidence="2" id="KW-1185">Reference proteome</keyword>
<dbReference type="Proteomes" id="UP000054717">
    <property type="component" value="Unassembled WGS sequence"/>
</dbReference>
<dbReference type="RefSeq" id="WP_125469778.1">
    <property type="nucleotide sequence ID" value="NZ_FCNZ02000023.1"/>
</dbReference>
<proteinExistence type="predicted"/>
<dbReference type="STRING" id="326475.AWB66_04949"/>
<gene>
    <name evidence="1" type="ORF">AWB66_04949</name>
</gene>
<reference evidence="1" key="1">
    <citation type="submission" date="2016-01" db="EMBL/GenBank/DDBJ databases">
        <authorList>
            <person name="Peeters Charlotte."/>
        </authorList>
    </citation>
    <scope>NUCLEOTIDE SEQUENCE</scope>
    <source>
        <strain evidence="1">LMG 22936</strain>
    </source>
</reference>
<evidence type="ECO:0000313" key="2">
    <source>
        <dbReference type="Proteomes" id="UP000054717"/>
    </source>
</evidence>
<dbReference type="EMBL" id="FCNZ02000023">
    <property type="protein sequence ID" value="SAL74078.1"/>
    <property type="molecule type" value="Genomic_DNA"/>
</dbReference>
<organism evidence="1 2">
    <name type="scientific">Caballeronia telluris</name>
    <dbReference type="NCBI Taxonomy" id="326475"/>
    <lineage>
        <taxon>Bacteria</taxon>
        <taxon>Pseudomonadati</taxon>
        <taxon>Pseudomonadota</taxon>
        <taxon>Betaproteobacteria</taxon>
        <taxon>Burkholderiales</taxon>
        <taxon>Burkholderiaceae</taxon>
        <taxon>Caballeronia</taxon>
    </lineage>
</organism>